<keyword evidence="3" id="KW-1185">Reference proteome</keyword>
<accession>A0A095SH94</accession>
<protein>
    <submittedName>
        <fullName evidence="2">Uncharacterized protein</fullName>
    </submittedName>
</protein>
<dbReference type="STRING" id="1177154.Y5S_02769"/>
<proteinExistence type="predicted"/>
<dbReference type="eggNOG" id="ENOG5033A9K">
    <property type="taxonomic scope" value="Bacteria"/>
</dbReference>
<keyword evidence="1" id="KW-0472">Membrane</keyword>
<keyword evidence="1" id="KW-0812">Transmembrane</keyword>
<feature type="transmembrane region" description="Helical" evidence="1">
    <location>
        <begin position="82"/>
        <end position="102"/>
    </location>
</feature>
<evidence type="ECO:0000313" key="3">
    <source>
        <dbReference type="Proteomes" id="UP000029444"/>
    </source>
</evidence>
<dbReference type="EMBL" id="ARXV01000012">
    <property type="protein sequence ID" value="KGD64001.1"/>
    <property type="molecule type" value="Genomic_DNA"/>
</dbReference>
<dbReference type="PATRIC" id="fig|1177154.3.peg.2804"/>
<evidence type="ECO:0000313" key="2">
    <source>
        <dbReference type="EMBL" id="KGD64001.1"/>
    </source>
</evidence>
<gene>
    <name evidence="2" type="ORF">Y5S_02769</name>
</gene>
<feature type="transmembrane region" description="Helical" evidence="1">
    <location>
        <begin position="6"/>
        <end position="27"/>
    </location>
</feature>
<reference evidence="2 3" key="1">
    <citation type="submission" date="2012-09" db="EMBL/GenBank/DDBJ databases">
        <title>Genome Sequence of alkane-degrading Bacterium Alcanivorax sp. 19-m-6.</title>
        <authorList>
            <person name="Lai Q."/>
            <person name="Shao Z."/>
        </authorList>
    </citation>
    <scope>NUCLEOTIDE SEQUENCE [LARGE SCALE GENOMIC DNA]</scope>
    <source>
        <strain evidence="2 3">19-m-6</strain>
    </source>
</reference>
<keyword evidence="1" id="KW-1133">Transmembrane helix</keyword>
<dbReference type="Proteomes" id="UP000029444">
    <property type="component" value="Unassembled WGS sequence"/>
</dbReference>
<comment type="caution">
    <text evidence="2">The sequence shown here is derived from an EMBL/GenBank/DDBJ whole genome shotgun (WGS) entry which is preliminary data.</text>
</comment>
<evidence type="ECO:0000256" key="1">
    <source>
        <dbReference type="SAM" id="Phobius"/>
    </source>
</evidence>
<organism evidence="2 3">
    <name type="scientific">Alcanivorax nanhaiticus</name>
    <dbReference type="NCBI Taxonomy" id="1177154"/>
    <lineage>
        <taxon>Bacteria</taxon>
        <taxon>Pseudomonadati</taxon>
        <taxon>Pseudomonadota</taxon>
        <taxon>Gammaproteobacteria</taxon>
        <taxon>Oceanospirillales</taxon>
        <taxon>Alcanivoracaceae</taxon>
        <taxon>Alcanivorax</taxon>
    </lineage>
</organism>
<name>A0A095SH94_9GAMM</name>
<dbReference type="AlphaFoldDB" id="A0A095SH94"/>
<sequence>MTTKAYLWGWFAYLVGTVGVLFVWWWLTRSLAVWAKVPLRIVLTALLITPWSVSPEHDEWAPAWVVSLFDGLAQEDISLWRAGGPLVAMLLVALVVAVLEVWRQRRKQARLNLDAGPDSAHPE</sequence>
<dbReference type="RefSeq" id="WP_231552696.1">
    <property type="nucleotide sequence ID" value="NZ_ARXV01000012.1"/>
</dbReference>